<gene>
    <name evidence="1" type="ORF">V1517DRAFT_324263</name>
</gene>
<evidence type="ECO:0000313" key="1">
    <source>
        <dbReference type="EMBL" id="KAK9322176.1"/>
    </source>
</evidence>
<keyword evidence="2" id="KW-1185">Reference proteome</keyword>
<organism evidence="1 2">
    <name type="scientific">Lipomyces orientalis</name>
    <dbReference type="NCBI Taxonomy" id="1233043"/>
    <lineage>
        <taxon>Eukaryota</taxon>
        <taxon>Fungi</taxon>
        <taxon>Dikarya</taxon>
        <taxon>Ascomycota</taxon>
        <taxon>Saccharomycotina</taxon>
        <taxon>Lipomycetes</taxon>
        <taxon>Lipomycetales</taxon>
        <taxon>Lipomycetaceae</taxon>
        <taxon>Lipomyces</taxon>
    </lineage>
</organism>
<dbReference type="Proteomes" id="UP001489719">
    <property type="component" value="Unassembled WGS sequence"/>
</dbReference>
<comment type="caution">
    <text evidence="1">The sequence shown here is derived from an EMBL/GenBank/DDBJ whole genome shotgun (WGS) entry which is preliminary data.</text>
</comment>
<protein>
    <submittedName>
        <fullName evidence="1">Uncharacterized protein</fullName>
    </submittedName>
</protein>
<accession>A0ACC3TN45</accession>
<name>A0ACC3TN45_9ASCO</name>
<dbReference type="EMBL" id="MU970082">
    <property type="protein sequence ID" value="KAK9322176.1"/>
    <property type="molecule type" value="Genomic_DNA"/>
</dbReference>
<evidence type="ECO:0000313" key="2">
    <source>
        <dbReference type="Proteomes" id="UP001489719"/>
    </source>
</evidence>
<proteinExistence type="predicted"/>
<sequence length="150" mass="17322">MLREGISLPPDQRLGSTSSPTTVIKNGHSNYEMQPDGVIFLQTANGREFKVVVQVGVSQTHDSLMEKARKWIFDEKCKIVLLLAFYDKERYSAPRKPILLTLCRIEDQIVQMNQRWFSNFHGLGPVEYNDHTWLDEISQAFVEVVRKDPL</sequence>
<reference evidence="2" key="1">
    <citation type="journal article" date="2024" name="Front. Bioeng. Biotechnol.">
        <title>Genome-scale model development and genomic sequencing of the oleaginous clade Lipomyces.</title>
        <authorList>
            <person name="Czajka J.J."/>
            <person name="Han Y."/>
            <person name="Kim J."/>
            <person name="Mondo S.J."/>
            <person name="Hofstad B.A."/>
            <person name="Robles A."/>
            <person name="Haridas S."/>
            <person name="Riley R."/>
            <person name="LaButti K."/>
            <person name="Pangilinan J."/>
            <person name="Andreopoulos W."/>
            <person name="Lipzen A."/>
            <person name="Yan J."/>
            <person name="Wang M."/>
            <person name="Ng V."/>
            <person name="Grigoriev I.V."/>
            <person name="Spatafora J.W."/>
            <person name="Magnuson J.K."/>
            <person name="Baker S.E."/>
            <person name="Pomraning K.R."/>
        </authorList>
    </citation>
    <scope>NUCLEOTIDE SEQUENCE [LARGE SCALE GENOMIC DNA]</scope>
    <source>
        <strain evidence="2">CBS 10300</strain>
    </source>
</reference>